<proteinExistence type="predicted"/>
<gene>
    <name evidence="1" type="ORF">ENV62_01450</name>
</gene>
<reference evidence="1" key="1">
    <citation type="journal article" date="2020" name="mSystems">
        <title>Genome- and Community-Level Interaction Insights into Carbon Utilization and Element Cycling Functions of Hydrothermarchaeota in Hydrothermal Sediment.</title>
        <authorList>
            <person name="Zhou Z."/>
            <person name="Liu Y."/>
            <person name="Xu W."/>
            <person name="Pan J."/>
            <person name="Luo Z.H."/>
            <person name="Li M."/>
        </authorList>
    </citation>
    <scope>NUCLEOTIDE SEQUENCE [LARGE SCALE GENOMIC DNA]</scope>
    <source>
        <strain evidence="1">SpSt-776</strain>
    </source>
</reference>
<organism evidence="1">
    <name type="scientific">Desulfobacca acetoxidans</name>
    <dbReference type="NCBI Taxonomy" id="60893"/>
    <lineage>
        <taxon>Bacteria</taxon>
        <taxon>Pseudomonadati</taxon>
        <taxon>Thermodesulfobacteriota</taxon>
        <taxon>Desulfobaccia</taxon>
        <taxon>Desulfobaccales</taxon>
        <taxon>Desulfobaccaceae</taxon>
        <taxon>Desulfobacca</taxon>
    </lineage>
</organism>
<protein>
    <submittedName>
        <fullName evidence="1">Uncharacterized protein</fullName>
    </submittedName>
</protein>
<accession>A0A7C3WPL9</accession>
<dbReference type="EMBL" id="DTHB01000016">
    <property type="protein sequence ID" value="HGB13894.1"/>
    <property type="molecule type" value="Genomic_DNA"/>
</dbReference>
<sequence length="94" mass="10528">MIEQRMIEKGGVMYIYEMKKLKEMLGLGLTAKDTEIVEAVQSMCASMQEIRNILGLPPHADCQEIVAALRARERGTAPAKAEEKGGWFKSLFKI</sequence>
<dbReference type="AlphaFoldDB" id="A0A7C3WPL9"/>
<evidence type="ECO:0000313" key="1">
    <source>
        <dbReference type="EMBL" id="HGB13894.1"/>
    </source>
</evidence>
<comment type="caution">
    <text evidence="1">The sequence shown here is derived from an EMBL/GenBank/DDBJ whole genome shotgun (WGS) entry which is preliminary data.</text>
</comment>
<name>A0A7C3WPL9_9BACT</name>